<dbReference type="HAMAP" id="MF_00097">
    <property type="entry name" value="TMP_synthase"/>
    <property type="match status" value="1"/>
</dbReference>
<dbReference type="InterPro" id="IPR022998">
    <property type="entry name" value="ThiamineP_synth_TenI"/>
</dbReference>
<dbReference type="Proteomes" id="UP001549167">
    <property type="component" value="Unassembled WGS sequence"/>
</dbReference>
<evidence type="ECO:0000256" key="9">
    <source>
        <dbReference type="HAMAP-Rule" id="MF_00097"/>
    </source>
</evidence>
<dbReference type="InterPro" id="IPR036206">
    <property type="entry name" value="ThiamineP_synth_sf"/>
</dbReference>
<dbReference type="PANTHER" id="PTHR20857:SF15">
    <property type="entry name" value="THIAMINE-PHOSPHATE SYNTHASE"/>
    <property type="match status" value="1"/>
</dbReference>
<dbReference type="SUPFAM" id="SSF51391">
    <property type="entry name" value="Thiamin phosphate synthase"/>
    <property type="match status" value="1"/>
</dbReference>
<evidence type="ECO:0000256" key="6">
    <source>
        <dbReference type="ARBA" id="ARBA00047334"/>
    </source>
</evidence>
<dbReference type="EC" id="2.5.1.3" evidence="9"/>
<comment type="catalytic activity">
    <reaction evidence="8 9 10">
        <text>2-[(2R,5Z)-2-carboxy-4-methylthiazol-5(2H)-ylidene]ethyl phosphate + 4-amino-2-methyl-5-(diphosphooxymethyl)pyrimidine + 2 H(+) = thiamine phosphate + CO2 + diphosphate</text>
        <dbReference type="Rhea" id="RHEA:47844"/>
        <dbReference type="ChEBI" id="CHEBI:15378"/>
        <dbReference type="ChEBI" id="CHEBI:16526"/>
        <dbReference type="ChEBI" id="CHEBI:33019"/>
        <dbReference type="ChEBI" id="CHEBI:37575"/>
        <dbReference type="ChEBI" id="CHEBI:57841"/>
        <dbReference type="ChEBI" id="CHEBI:62899"/>
        <dbReference type="EC" id="2.5.1.3"/>
    </reaction>
</comment>
<evidence type="ECO:0000256" key="1">
    <source>
        <dbReference type="ARBA" id="ARBA00005165"/>
    </source>
</evidence>
<feature type="binding site" evidence="9">
    <location>
        <position position="50"/>
    </location>
    <ligand>
        <name>4-amino-2-methyl-5-(diphosphooxymethyl)pyrimidine</name>
        <dbReference type="ChEBI" id="CHEBI:57841"/>
    </ligand>
</feature>
<comment type="pathway">
    <text evidence="1 9 11">Cofactor biosynthesis; thiamine diphosphate biosynthesis; thiamine phosphate from 4-amino-2-methyl-5-diphosphomethylpyrimidine and 4-methyl-5-(2-phosphoethyl)-thiazole: step 1/1.</text>
</comment>
<feature type="binding site" evidence="9">
    <location>
        <begin position="114"/>
        <end position="116"/>
    </location>
    <ligand>
        <name>2-[(2R,5Z)-2-carboxy-4-methylthiazol-5(2H)-ylidene]ethyl phosphate</name>
        <dbReference type="ChEBI" id="CHEBI:62899"/>
    </ligand>
</feature>
<evidence type="ECO:0000313" key="13">
    <source>
        <dbReference type="EMBL" id="MET3682917.1"/>
    </source>
</evidence>
<dbReference type="InterPro" id="IPR013785">
    <property type="entry name" value="Aldolase_TIM"/>
</dbReference>
<evidence type="ECO:0000256" key="10">
    <source>
        <dbReference type="RuleBase" id="RU003826"/>
    </source>
</evidence>
<gene>
    <name evidence="9" type="primary">thiE</name>
    <name evidence="13" type="ORF">ABID56_001007</name>
</gene>
<evidence type="ECO:0000256" key="3">
    <source>
        <dbReference type="ARBA" id="ARBA00022723"/>
    </source>
</evidence>
<feature type="binding site" evidence="9">
    <location>
        <position position="145"/>
    </location>
    <ligand>
        <name>2-[(2R,5Z)-2-carboxy-4-methylthiazol-5(2H)-ylidene]ethyl phosphate</name>
        <dbReference type="ChEBI" id="CHEBI:62899"/>
    </ligand>
</feature>
<comment type="cofactor">
    <cofactor evidence="9">
        <name>Mg(2+)</name>
        <dbReference type="ChEBI" id="CHEBI:18420"/>
    </cofactor>
    <text evidence="9">Binds 1 Mg(2+) ion per subunit.</text>
</comment>
<dbReference type="CDD" id="cd00564">
    <property type="entry name" value="TMP_TenI"/>
    <property type="match status" value="1"/>
</dbReference>
<evidence type="ECO:0000256" key="2">
    <source>
        <dbReference type="ARBA" id="ARBA00022679"/>
    </source>
</evidence>
<keyword evidence="3 9" id="KW-0479">Metal-binding</keyword>
<sequence length="182" mass="20158">MVLQQAINGGITTFQFREKGKNALSGQAKIELGHRLRRICKDYGIPFFVNDDIEIVRELEADGVHIGQDDSDIREIREMFPELLIGLSISTTEELHVSRWDLADYLGVGPVFKTSSKDDAKEVIGIEGLRFIQEQVPLPVVAIGGIDESNAQQVRQTGAGVSVISAISRSEQPNETVKRLKK</sequence>
<comment type="caution">
    <text evidence="13">The sequence shown here is derived from an EMBL/GenBank/DDBJ whole genome shotgun (WGS) entry which is preliminary data.</text>
</comment>
<comment type="similarity">
    <text evidence="9 10">Belongs to the thiamine-phosphate synthase family.</text>
</comment>
<evidence type="ECO:0000256" key="11">
    <source>
        <dbReference type="RuleBase" id="RU004253"/>
    </source>
</evidence>
<comment type="catalytic activity">
    <reaction evidence="7 9 10">
        <text>2-(2-carboxy-4-methylthiazol-5-yl)ethyl phosphate + 4-amino-2-methyl-5-(diphosphooxymethyl)pyrimidine + 2 H(+) = thiamine phosphate + CO2 + diphosphate</text>
        <dbReference type="Rhea" id="RHEA:47848"/>
        <dbReference type="ChEBI" id="CHEBI:15378"/>
        <dbReference type="ChEBI" id="CHEBI:16526"/>
        <dbReference type="ChEBI" id="CHEBI:33019"/>
        <dbReference type="ChEBI" id="CHEBI:37575"/>
        <dbReference type="ChEBI" id="CHEBI:57841"/>
        <dbReference type="ChEBI" id="CHEBI:62890"/>
        <dbReference type="EC" id="2.5.1.3"/>
    </reaction>
</comment>
<name>A0ABV2KTK8_9BACI</name>
<reference evidence="13 14" key="1">
    <citation type="submission" date="2024-06" db="EMBL/GenBank/DDBJ databases">
        <title>Genomic Encyclopedia of Type Strains, Phase IV (KMG-IV): sequencing the most valuable type-strain genomes for metagenomic binning, comparative biology and taxonomic classification.</title>
        <authorList>
            <person name="Goeker M."/>
        </authorList>
    </citation>
    <scope>NUCLEOTIDE SEQUENCE [LARGE SCALE GENOMIC DNA]</scope>
    <source>
        <strain evidence="13 14">DSM 23520</strain>
    </source>
</reference>
<keyword evidence="14" id="KW-1185">Reference proteome</keyword>
<dbReference type="EMBL" id="JBEPMX010000003">
    <property type="protein sequence ID" value="MET3682917.1"/>
    <property type="molecule type" value="Genomic_DNA"/>
</dbReference>
<protein>
    <recommendedName>
        <fullName evidence="9">Thiamine-phosphate synthase</fullName>
        <shortName evidence="9">TP synthase</shortName>
        <shortName evidence="9">TPS</shortName>
        <ecNumber evidence="9">2.5.1.3</ecNumber>
    </recommendedName>
    <alternativeName>
        <fullName evidence="9">Thiamine-phosphate pyrophosphorylase</fullName>
        <shortName evidence="9">TMP pyrophosphorylase</shortName>
        <shortName evidence="9">TMP-PPase</shortName>
    </alternativeName>
</protein>
<accession>A0ABV2KTK8</accession>
<evidence type="ECO:0000313" key="14">
    <source>
        <dbReference type="Proteomes" id="UP001549167"/>
    </source>
</evidence>
<evidence type="ECO:0000259" key="12">
    <source>
        <dbReference type="Pfam" id="PF02581"/>
    </source>
</evidence>
<evidence type="ECO:0000256" key="7">
    <source>
        <dbReference type="ARBA" id="ARBA00047851"/>
    </source>
</evidence>
<evidence type="ECO:0000256" key="4">
    <source>
        <dbReference type="ARBA" id="ARBA00022842"/>
    </source>
</evidence>
<dbReference type="Pfam" id="PF02581">
    <property type="entry name" value="TMP-TENI"/>
    <property type="match status" value="1"/>
</dbReference>
<keyword evidence="5 9" id="KW-0784">Thiamine biosynthesis</keyword>
<dbReference type="PANTHER" id="PTHR20857">
    <property type="entry name" value="THIAMINE-PHOSPHATE PYROPHOSPHORYLASE"/>
    <property type="match status" value="1"/>
</dbReference>
<dbReference type="InterPro" id="IPR034291">
    <property type="entry name" value="TMP_synthase"/>
</dbReference>
<evidence type="ECO:0000256" key="8">
    <source>
        <dbReference type="ARBA" id="ARBA00047883"/>
    </source>
</evidence>
<comment type="catalytic activity">
    <reaction evidence="6 9 10">
        <text>4-methyl-5-(2-phosphooxyethyl)-thiazole + 4-amino-2-methyl-5-(diphosphooxymethyl)pyrimidine + H(+) = thiamine phosphate + diphosphate</text>
        <dbReference type="Rhea" id="RHEA:22328"/>
        <dbReference type="ChEBI" id="CHEBI:15378"/>
        <dbReference type="ChEBI" id="CHEBI:33019"/>
        <dbReference type="ChEBI" id="CHEBI:37575"/>
        <dbReference type="ChEBI" id="CHEBI:57841"/>
        <dbReference type="ChEBI" id="CHEBI:58296"/>
        <dbReference type="EC" id="2.5.1.3"/>
    </reaction>
</comment>
<keyword evidence="4 9" id="KW-0460">Magnesium</keyword>
<feature type="domain" description="Thiamine phosphate synthase/TenI" evidence="12">
    <location>
        <begin position="2"/>
        <end position="167"/>
    </location>
</feature>
<feature type="binding site" evidence="9">
    <location>
        <position position="88"/>
    </location>
    <ligand>
        <name>4-amino-2-methyl-5-(diphosphooxymethyl)pyrimidine</name>
        <dbReference type="ChEBI" id="CHEBI:57841"/>
    </ligand>
</feature>
<comment type="function">
    <text evidence="9">Condenses 4-methyl-5-(beta-hydroxyethyl)thiazole monophosphate (THZ-P) and 2-methyl-4-amino-5-hydroxymethyl pyrimidine pyrophosphate (HMP-PP) to form thiamine monophosphate (TMP).</text>
</comment>
<dbReference type="NCBIfam" id="TIGR00693">
    <property type="entry name" value="thiE"/>
    <property type="match status" value="1"/>
</dbReference>
<feature type="binding site" evidence="9">
    <location>
        <begin position="164"/>
        <end position="165"/>
    </location>
    <ligand>
        <name>2-[(2R,5Z)-2-carboxy-4-methylthiazol-5(2H)-ylidene]ethyl phosphate</name>
        <dbReference type="ChEBI" id="CHEBI:62899"/>
    </ligand>
</feature>
<keyword evidence="2 9" id="KW-0808">Transferase</keyword>
<dbReference type="Gene3D" id="3.20.20.70">
    <property type="entry name" value="Aldolase class I"/>
    <property type="match status" value="1"/>
</dbReference>
<feature type="binding site" evidence="9">
    <location>
        <position position="51"/>
    </location>
    <ligand>
        <name>Mg(2+)</name>
        <dbReference type="ChEBI" id="CHEBI:18420"/>
    </ligand>
</feature>
<feature type="binding site" evidence="9">
    <location>
        <begin position="15"/>
        <end position="19"/>
    </location>
    <ligand>
        <name>4-amino-2-methyl-5-(diphosphooxymethyl)pyrimidine</name>
        <dbReference type="ChEBI" id="CHEBI:57841"/>
    </ligand>
</feature>
<evidence type="ECO:0000256" key="5">
    <source>
        <dbReference type="ARBA" id="ARBA00022977"/>
    </source>
</evidence>
<proteinExistence type="inferred from homology"/>
<organism evidence="13 14">
    <name type="scientific">Alkalibacillus flavidus</name>
    <dbReference type="NCBI Taxonomy" id="546021"/>
    <lineage>
        <taxon>Bacteria</taxon>
        <taxon>Bacillati</taxon>
        <taxon>Bacillota</taxon>
        <taxon>Bacilli</taxon>
        <taxon>Bacillales</taxon>
        <taxon>Bacillaceae</taxon>
        <taxon>Alkalibacillus</taxon>
    </lineage>
</organism>
<dbReference type="GO" id="GO:0004789">
    <property type="term" value="F:thiamine-phosphate diphosphorylase activity"/>
    <property type="evidence" value="ECO:0007669"/>
    <property type="project" value="UniProtKB-EC"/>
</dbReference>
<feature type="binding site" evidence="9">
    <location>
        <position position="70"/>
    </location>
    <ligand>
        <name>Mg(2+)</name>
        <dbReference type="ChEBI" id="CHEBI:18420"/>
    </ligand>
</feature>
<feature type="binding site" evidence="9">
    <location>
        <position position="117"/>
    </location>
    <ligand>
        <name>4-amino-2-methyl-5-(diphosphooxymethyl)pyrimidine</name>
        <dbReference type="ChEBI" id="CHEBI:57841"/>
    </ligand>
</feature>